<evidence type="ECO:0000256" key="1">
    <source>
        <dbReference type="ARBA" id="ARBA00005519"/>
    </source>
</evidence>
<comment type="caution">
    <text evidence="5">The sequence shown here is derived from an EMBL/GenBank/DDBJ whole genome shotgun (WGS) entry which is preliminary data.</text>
</comment>
<accession>A0A9P7Z721</accession>
<comment type="similarity">
    <text evidence="1 2">Belongs to the glycosyl hydrolase 12 (cellulase H) family.</text>
</comment>
<feature type="chain" id="PRO_5040222456" evidence="4">
    <location>
        <begin position="22"/>
        <end position="351"/>
    </location>
</feature>
<feature type="non-terminal residue" evidence="5">
    <location>
        <position position="351"/>
    </location>
</feature>
<dbReference type="EMBL" id="MU253793">
    <property type="protein sequence ID" value="KAG9246754.1"/>
    <property type="molecule type" value="Genomic_DNA"/>
</dbReference>
<proteinExistence type="inferred from homology"/>
<protein>
    <submittedName>
        <fullName evidence="5">Concanavalin A-like lectin/glucanase domain-containing protein</fullName>
    </submittedName>
</protein>
<dbReference type="InterPro" id="IPR013320">
    <property type="entry name" value="ConA-like_dom_sf"/>
</dbReference>
<keyword evidence="2" id="KW-0119">Carbohydrate metabolism</keyword>
<dbReference type="InterPro" id="IPR002594">
    <property type="entry name" value="GH12"/>
</dbReference>
<sequence length="351" mass="37867">MAFRWLVNAILLGLPMGTTVGVLRGIDIHRASIGQSPLFDGSDSDLIGGGSGSGSSTAADDDITPGDNNITTSQYCQKSLEINPATKGTHYIFNPNQWGWTEGTEGSLCMNISTFNNHTYATNTTAPDFSVTWQYPAGDDTAPVHAYPNIKLSSDNLPVKLSKMKSLTMDIEWSYGIGTTPVAATNITSLTTNLVNANVAVDMFLDSSKSASQNSTKASFEFMVWFAMIGDSAEPIGLQQGSLQTQVLNNVTLSVFFLCIIFRVCPQLTCFLSDLYAGQNDLEQYVLTWLAPVTTEKFSGDIMPLFTAVLEANNATFPTSDDYLGSLQMGSEAFYSNVNVTFSVPAFSVDL</sequence>
<evidence type="ECO:0000313" key="5">
    <source>
        <dbReference type="EMBL" id="KAG9246754.1"/>
    </source>
</evidence>
<dbReference type="Proteomes" id="UP000887226">
    <property type="component" value="Unassembled WGS sequence"/>
</dbReference>
<dbReference type="InterPro" id="IPR013319">
    <property type="entry name" value="GH11/12"/>
</dbReference>
<evidence type="ECO:0000313" key="6">
    <source>
        <dbReference type="Proteomes" id="UP000887226"/>
    </source>
</evidence>
<keyword evidence="2" id="KW-0378">Hydrolase</keyword>
<feature type="signal peptide" evidence="4">
    <location>
        <begin position="1"/>
        <end position="21"/>
    </location>
</feature>
<dbReference type="Gene3D" id="2.60.120.180">
    <property type="match status" value="1"/>
</dbReference>
<dbReference type="OrthoDB" id="89349at2759"/>
<reference evidence="5" key="1">
    <citation type="journal article" date="2021" name="IMA Fungus">
        <title>Genomic characterization of three marine fungi, including Emericellopsis atlantica sp. nov. with signatures of a generalist lifestyle and marine biomass degradation.</title>
        <authorList>
            <person name="Hagestad O.C."/>
            <person name="Hou L."/>
            <person name="Andersen J.H."/>
            <person name="Hansen E.H."/>
            <person name="Altermark B."/>
            <person name="Li C."/>
            <person name="Kuhnert E."/>
            <person name="Cox R.J."/>
            <person name="Crous P.W."/>
            <person name="Spatafora J.W."/>
            <person name="Lail K."/>
            <person name="Amirebrahimi M."/>
            <person name="Lipzen A."/>
            <person name="Pangilinan J."/>
            <person name="Andreopoulos W."/>
            <person name="Hayes R.D."/>
            <person name="Ng V."/>
            <person name="Grigoriev I.V."/>
            <person name="Jackson S.A."/>
            <person name="Sutton T.D.S."/>
            <person name="Dobson A.D.W."/>
            <person name="Rama T."/>
        </authorList>
    </citation>
    <scope>NUCLEOTIDE SEQUENCE</scope>
    <source>
        <strain evidence="5">TRa3180A</strain>
    </source>
</reference>
<keyword evidence="2" id="KW-0624">Polysaccharide degradation</keyword>
<evidence type="ECO:0000256" key="4">
    <source>
        <dbReference type="SAM" id="SignalP"/>
    </source>
</evidence>
<gene>
    <name evidence="5" type="ORF">BJ878DRAFT_495713</name>
</gene>
<dbReference type="AlphaFoldDB" id="A0A9P7Z721"/>
<feature type="region of interest" description="Disordered" evidence="3">
    <location>
        <begin position="44"/>
        <end position="70"/>
    </location>
</feature>
<dbReference type="PANTHER" id="PTHR34002:SF9">
    <property type="entry name" value="XYLOGLUCAN-SPECIFIC ENDO-BETA-1,4-GLUCANASE A"/>
    <property type="match status" value="1"/>
</dbReference>
<keyword evidence="4" id="KW-0732">Signal</keyword>
<evidence type="ECO:0000256" key="2">
    <source>
        <dbReference type="RuleBase" id="RU361163"/>
    </source>
</evidence>
<dbReference type="SUPFAM" id="SSF49899">
    <property type="entry name" value="Concanavalin A-like lectins/glucanases"/>
    <property type="match status" value="1"/>
</dbReference>
<dbReference type="GO" id="GO:0008810">
    <property type="term" value="F:cellulase activity"/>
    <property type="evidence" value="ECO:0007669"/>
    <property type="project" value="InterPro"/>
</dbReference>
<keyword evidence="6" id="KW-1185">Reference proteome</keyword>
<evidence type="ECO:0000256" key="3">
    <source>
        <dbReference type="SAM" id="MobiDB-lite"/>
    </source>
</evidence>
<dbReference type="GO" id="GO:0000272">
    <property type="term" value="P:polysaccharide catabolic process"/>
    <property type="evidence" value="ECO:0007669"/>
    <property type="project" value="UniProtKB-KW"/>
</dbReference>
<dbReference type="Pfam" id="PF01670">
    <property type="entry name" value="Glyco_hydro_12"/>
    <property type="match status" value="1"/>
</dbReference>
<dbReference type="PANTHER" id="PTHR34002">
    <property type="entry name" value="BLR1656 PROTEIN"/>
    <property type="match status" value="1"/>
</dbReference>
<keyword evidence="2" id="KW-0326">Glycosidase</keyword>
<name>A0A9P7Z721_9HELO</name>
<organism evidence="5 6">
    <name type="scientific">Calycina marina</name>
    <dbReference type="NCBI Taxonomy" id="1763456"/>
    <lineage>
        <taxon>Eukaryota</taxon>
        <taxon>Fungi</taxon>
        <taxon>Dikarya</taxon>
        <taxon>Ascomycota</taxon>
        <taxon>Pezizomycotina</taxon>
        <taxon>Leotiomycetes</taxon>
        <taxon>Helotiales</taxon>
        <taxon>Pezizellaceae</taxon>
        <taxon>Calycina</taxon>
    </lineage>
</organism>